<dbReference type="Proteomes" id="UP000250462">
    <property type="component" value="Unassembled WGS sequence"/>
</dbReference>
<dbReference type="Pfam" id="PF03965">
    <property type="entry name" value="Penicillinase_R"/>
    <property type="match status" value="1"/>
</dbReference>
<dbReference type="InterPro" id="IPR036390">
    <property type="entry name" value="WH_DNA-bd_sf"/>
</dbReference>
<evidence type="ECO:0000256" key="3">
    <source>
        <dbReference type="ARBA" id="ARBA00023125"/>
    </source>
</evidence>
<dbReference type="AlphaFoldDB" id="A0A329QZE3"/>
<name>A0A329QZE3_9ACTN</name>
<dbReference type="GO" id="GO:0003677">
    <property type="term" value="F:DNA binding"/>
    <property type="evidence" value="ECO:0007669"/>
    <property type="project" value="UniProtKB-KW"/>
</dbReference>
<dbReference type="InterPro" id="IPR036388">
    <property type="entry name" value="WH-like_DNA-bd_sf"/>
</dbReference>
<dbReference type="InterPro" id="IPR005650">
    <property type="entry name" value="BlaI_family"/>
</dbReference>
<evidence type="ECO:0000256" key="1">
    <source>
        <dbReference type="ARBA" id="ARBA00011046"/>
    </source>
</evidence>
<evidence type="ECO:0000313" key="5">
    <source>
        <dbReference type="EMBL" id="RAW17695.1"/>
    </source>
</evidence>
<dbReference type="EMBL" id="QMIG01000003">
    <property type="protein sequence ID" value="RAW17695.1"/>
    <property type="molecule type" value="Genomic_DNA"/>
</dbReference>
<protein>
    <submittedName>
        <fullName evidence="5">BlaI/MecI/CopY family transcriptional regulator</fullName>
    </submittedName>
</protein>
<keyword evidence="2" id="KW-0805">Transcription regulation</keyword>
<gene>
    <name evidence="5" type="ORF">DPM12_05985</name>
</gene>
<dbReference type="GO" id="GO:0045892">
    <property type="term" value="P:negative regulation of DNA-templated transcription"/>
    <property type="evidence" value="ECO:0007669"/>
    <property type="project" value="InterPro"/>
</dbReference>
<evidence type="ECO:0000256" key="2">
    <source>
        <dbReference type="ARBA" id="ARBA00023015"/>
    </source>
</evidence>
<comment type="similarity">
    <text evidence="1">Belongs to the BlaI transcriptional regulatory family.</text>
</comment>
<keyword evidence="4" id="KW-0804">Transcription</keyword>
<evidence type="ECO:0000313" key="6">
    <source>
        <dbReference type="Proteomes" id="UP000250462"/>
    </source>
</evidence>
<keyword evidence="6" id="KW-1185">Reference proteome</keyword>
<dbReference type="Gene3D" id="1.10.10.10">
    <property type="entry name" value="Winged helix-like DNA-binding domain superfamily/Winged helix DNA-binding domain"/>
    <property type="match status" value="1"/>
</dbReference>
<proteinExistence type="inferred from homology"/>
<keyword evidence="3" id="KW-0238">DNA-binding</keyword>
<dbReference type="SUPFAM" id="SSF46785">
    <property type="entry name" value="Winged helix' DNA-binding domain"/>
    <property type="match status" value="1"/>
</dbReference>
<reference evidence="5 6" key="1">
    <citation type="submission" date="2018-06" db="EMBL/GenBank/DDBJ databases">
        <title>Phytoactinopolyspora halophila sp. nov., a novel halophilic actinomycete isolated from a saline soil in China.</title>
        <authorList>
            <person name="Tang S.-K."/>
        </authorList>
    </citation>
    <scope>NUCLEOTIDE SEQUENCE [LARGE SCALE GENOMIC DNA]</scope>
    <source>
        <strain evidence="5 6">YIM 96934</strain>
    </source>
</reference>
<comment type="caution">
    <text evidence="5">The sequence shown here is derived from an EMBL/GenBank/DDBJ whole genome shotgun (WGS) entry which is preliminary data.</text>
</comment>
<sequence length="121" mass="13220">MSNLFGPLGAEVMDTLWSSDEPMTVRAVLEGLNRRRTEPLAYTTVMTVLGRLAERGAATRTRSGRGYVYQPAVRDAAELAVRDVVRDHGDAAIAHFVDQASADPELRDRLRALLEPGGEPT</sequence>
<accession>A0A329QZE3</accession>
<organism evidence="5 6">
    <name type="scientific">Phytoactinopolyspora halophila</name>
    <dbReference type="NCBI Taxonomy" id="1981511"/>
    <lineage>
        <taxon>Bacteria</taxon>
        <taxon>Bacillati</taxon>
        <taxon>Actinomycetota</taxon>
        <taxon>Actinomycetes</taxon>
        <taxon>Jiangellales</taxon>
        <taxon>Jiangellaceae</taxon>
        <taxon>Phytoactinopolyspora</taxon>
    </lineage>
</organism>
<evidence type="ECO:0000256" key="4">
    <source>
        <dbReference type="ARBA" id="ARBA00023163"/>
    </source>
</evidence>
<dbReference type="OrthoDB" id="9813987at2"/>